<name>A0A0S8K0W4_UNCW3</name>
<comment type="caution">
    <text evidence="2">The sequence shown here is derived from an EMBL/GenBank/DDBJ whole genome shotgun (WGS) entry which is preliminary data.</text>
</comment>
<proteinExistence type="predicted"/>
<feature type="compositionally biased region" description="Basic and acidic residues" evidence="1">
    <location>
        <begin position="116"/>
        <end position="130"/>
    </location>
</feature>
<sequence>MAVPKWARENMAKTGGMPSHGVVSKPSLFHSSDVKHLADGTPSEDDFKRMGIEASDRYNEIEKSQEVGALDKLKGGFGRLFDRLKAGNIDAPGSDAYNKYGAGLGKAEYEKEQQFKQSRIDSENARRDYVPDTADSIARKMGRVTMGPTVGEAKTEAVPMPKVDDTKTEWDSLQKSSAPKDKKVFSTPVMPTVSTDKAEDKSGKTAPTLRKTNKRGQSNTRGVSSGDKKVYLPDNPRPPVDNDSRPSKPYPKGKPGASDSRPSKPIPKATKSENDARPSKPYPSDARPKGSANSAGESEVQAAGARYAATKAALDRAPANTSATARKALEAAVESARQDYEAKSKKSKR</sequence>
<protein>
    <submittedName>
        <fullName evidence="2">Uncharacterized protein</fullName>
    </submittedName>
</protein>
<reference evidence="2 3" key="1">
    <citation type="journal article" date="2015" name="Microbiome">
        <title>Genomic resolution of linkages in carbon, nitrogen, and sulfur cycling among widespread estuary sediment bacteria.</title>
        <authorList>
            <person name="Baker B.J."/>
            <person name="Lazar C.S."/>
            <person name="Teske A.P."/>
            <person name="Dick G.J."/>
        </authorList>
    </citation>
    <scope>NUCLEOTIDE SEQUENCE [LARGE SCALE GENOMIC DNA]</scope>
    <source>
        <strain evidence="2">SM1_77</strain>
    </source>
</reference>
<evidence type="ECO:0000256" key="1">
    <source>
        <dbReference type="SAM" id="MobiDB-lite"/>
    </source>
</evidence>
<feature type="region of interest" description="Disordered" evidence="1">
    <location>
        <begin position="116"/>
        <end position="304"/>
    </location>
</feature>
<feature type="compositionally biased region" description="Basic and acidic residues" evidence="1">
    <location>
        <begin position="162"/>
        <end position="184"/>
    </location>
</feature>
<gene>
    <name evidence="2" type="ORF">AMJ74_01515</name>
</gene>
<evidence type="ECO:0000313" key="2">
    <source>
        <dbReference type="EMBL" id="KPL15464.1"/>
    </source>
</evidence>
<dbReference type="AlphaFoldDB" id="A0A0S8K0W4"/>
<organism evidence="2 3">
    <name type="scientific">candidate division WOR_3 bacterium SM1_77</name>
    <dbReference type="NCBI Taxonomy" id="1703778"/>
    <lineage>
        <taxon>Bacteria</taxon>
        <taxon>Bacteria division WOR-3</taxon>
    </lineage>
</organism>
<dbReference type="EMBL" id="LJVE01000014">
    <property type="protein sequence ID" value="KPL15464.1"/>
    <property type="molecule type" value="Genomic_DNA"/>
</dbReference>
<accession>A0A0S8K0W4</accession>
<dbReference type="Proteomes" id="UP000050975">
    <property type="component" value="Unassembled WGS sequence"/>
</dbReference>
<evidence type="ECO:0000313" key="3">
    <source>
        <dbReference type="Proteomes" id="UP000050975"/>
    </source>
</evidence>